<dbReference type="SUPFAM" id="SSF52540">
    <property type="entry name" value="P-loop containing nucleoside triphosphate hydrolases"/>
    <property type="match status" value="1"/>
</dbReference>
<keyword evidence="2" id="KW-0067">ATP-binding</keyword>
<dbReference type="AlphaFoldDB" id="A0A6J4MAJ9"/>
<dbReference type="Pfam" id="PF13191">
    <property type="entry name" value="AAA_16"/>
    <property type="match status" value="1"/>
</dbReference>
<dbReference type="EMBL" id="CADCUB010000149">
    <property type="protein sequence ID" value="CAA9352703.1"/>
    <property type="molecule type" value="Genomic_DNA"/>
</dbReference>
<dbReference type="PANTHER" id="PTHR16305">
    <property type="entry name" value="TESTICULAR SOLUBLE ADENYLYL CYCLASE"/>
    <property type="match status" value="1"/>
</dbReference>
<gene>
    <name evidence="4" type="ORF">AVDCRST_MAG07-3146</name>
</gene>
<dbReference type="PANTHER" id="PTHR16305:SF35">
    <property type="entry name" value="TRANSCRIPTIONAL ACTIVATOR DOMAIN"/>
    <property type="match status" value="1"/>
</dbReference>
<dbReference type="GO" id="GO:0005737">
    <property type="term" value="C:cytoplasm"/>
    <property type="evidence" value="ECO:0007669"/>
    <property type="project" value="TreeGrafter"/>
</dbReference>
<dbReference type="InterPro" id="IPR027417">
    <property type="entry name" value="P-loop_NTPase"/>
</dbReference>
<dbReference type="GO" id="GO:0004016">
    <property type="term" value="F:adenylate cyclase activity"/>
    <property type="evidence" value="ECO:0007669"/>
    <property type="project" value="TreeGrafter"/>
</dbReference>
<evidence type="ECO:0000256" key="1">
    <source>
        <dbReference type="ARBA" id="ARBA00022741"/>
    </source>
</evidence>
<dbReference type="Gene3D" id="3.40.50.300">
    <property type="entry name" value="P-loop containing nucleotide triphosphate hydrolases"/>
    <property type="match status" value="1"/>
</dbReference>
<name>A0A6J4MAJ9_9ACTN</name>
<evidence type="ECO:0000259" key="3">
    <source>
        <dbReference type="Pfam" id="PF13191"/>
    </source>
</evidence>
<sequence length="850" mass="89884">MSVPRDLLPPSHSLVGREADLAAVRDLLARATVDGACLVLSGEPGIGKTALLDEGQRLAAAEGFRVLRASGVEFLADLGYSTLSALLQPVQGGVDELEPAQRDALGSMLGLGGDTLTHRAAGHEAVLALLQRVAEDSPLLVVLDDAHWADRASVEALAFVARRVEGSRIGLLAAFRPGVDDVFGWRLLPRREVPPLPELAAAALLDDRHPELERAAATQVLHEAAGNPLALLELPAALSTQSRRKDLAPAAPVLPLTRRLQALYSDEVVQLPASTRDLLLVAALEGAGDVALSLRAVEGRAALYDLAPAERAGLVLVDDAAERVHFRHPLVRATVIELAAPAQRAWAHGRLASVLEHDPVRQALHLAAAAQGTDEAVAALVERAARALLRRGDAVGAFRGLLRAADLSPGSEARTRRLAEAAYVSADVTGEPRVAAQLLVEARRGDPQLRSSLRAAVAAAYLLLNADGDVTAAYRLLLEALHRTTPGGDEDAAARGEALMTLLEICLYGGRPELWPSFLDVRARMDGSLPPLLRALVQVLGDPTGVTAADVAVLESEIKALDDETSTTVIERVATAAVFLDRAADCRPALWRVVEDGRAGGAVASGINAALILGADAWHAGSWDVAVSVSEEALHVCEEQGYALLRWPLLLNLGCVAAARGELEAVRTTVTEMDAWAAPRGVGAVSLYARHLGLLDALGRSDHEAAFHHAQAICRPGELAGRATNVLWATLDWVEAAASTGRRAAAAVHVAAVQSAGITAHAPRLTLLSRAAAALVVAPQEAADRFEQALAVGDVRRWPFDTARVHLLYGEHLRGAERHAEADVQLEAAADVFRQLGAWPWEARASSRTR</sequence>
<protein>
    <recommendedName>
        <fullName evidence="3">Orc1-like AAA ATPase domain-containing protein</fullName>
    </recommendedName>
</protein>
<dbReference type="InterPro" id="IPR041664">
    <property type="entry name" value="AAA_16"/>
</dbReference>
<dbReference type="GO" id="GO:0005524">
    <property type="term" value="F:ATP binding"/>
    <property type="evidence" value="ECO:0007669"/>
    <property type="project" value="UniProtKB-KW"/>
</dbReference>
<proteinExistence type="predicted"/>
<accession>A0A6J4MAJ9</accession>
<evidence type="ECO:0000313" key="4">
    <source>
        <dbReference type="EMBL" id="CAA9352703.1"/>
    </source>
</evidence>
<reference evidence="4" key="1">
    <citation type="submission" date="2020-02" db="EMBL/GenBank/DDBJ databases">
        <authorList>
            <person name="Meier V. D."/>
        </authorList>
    </citation>
    <scope>NUCLEOTIDE SEQUENCE</scope>
    <source>
        <strain evidence="4">AVDCRST_MAG07</strain>
    </source>
</reference>
<evidence type="ECO:0000256" key="2">
    <source>
        <dbReference type="ARBA" id="ARBA00022840"/>
    </source>
</evidence>
<keyword evidence="1" id="KW-0547">Nucleotide-binding</keyword>
<feature type="domain" description="Orc1-like AAA ATPase" evidence="3">
    <location>
        <begin position="14"/>
        <end position="166"/>
    </location>
</feature>
<organism evidence="4">
    <name type="scientific">uncultured Frankineae bacterium</name>
    <dbReference type="NCBI Taxonomy" id="437475"/>
    <lineage>
        <taxon>Bacteria</taxon>
        <taxon>Bacillati</taxon>
        <taxon>Actinomycetota</taxon>
        <taxon>Actinomycetes</taxon>
        <taxon>Frankiales</taxon>
        <taxon>environmental samples</taxon>
    </lineage>
</organism>